<dbReference type="AlphaFoldDB" id="A0A7S1ISV2"/>
<reference evidence="1" key="1">
    <citation type="submission" date="2021-01" db="EMBL/GenBank/DDBJ databases">
        <authorList>
            <person name="Corre E."/>
            <person name="Pelletier E."/>
            <person name="Niang G."/>
            <person name="Scheremetjew M."/>
            <person name="Finn R."/>
            <person name="Kale V."/>
            <person name="Holt S."/>
            <person name="Cochrane G."/>
            <person name="Meng A."/>
            <person name="Brown T."/>
            <person name="Cohen L."/>
        </authorList>
    </citation>
    <scope>NUCLEOTIDE SEQUENCE</scope>
    <source>
        <strain evidence="1">NIES-381</strain>
    </source>
</reference>
<sequence>MQLQSLRAQGAKWNFCHHFQRGSLGTRMAKFRAISLSDALKRIFATLYAAPPNLRVLNLFLASLRPSIDTEAAGSNPGKWMVTSMGSVHNFLNVHPMHLKFPFGD</sequence>
<name>A0A7S1ISV2_9EUGL</name>
<proteinExistence type="predicted"/>
<accession>A0A7S1ISV2</accession>
<protein>
    <submittedName>
        <fullName evidence="1">Uncharacterized protein</fullName>
    </submittedName>
</protein>
<gene>
    <name evidence="1" type="ORF">EGYM00392_LOCUS32888</name>
</gene>
<dbReference type="EMBL" id="HBGA01088013">
    <property type="protein sequence ID" value="CAD9021768.1"/>
    <property type="molecule type" value="Transcribed_RNA"/>
</dbReference>
<evidence type="ECO:0000313" key="1">
    <source>
        <dbReference type="EMBL" id="CAD9021768.1"/>
    </source>
</evidence>
<organism evidence="1">
    <name type="scientific">Eutreptiella gymnastica</name>
    <dbReference type="NCBI Taxonomy" id="73025"/>
    <lineage>
        <taxon>Eukaryota</taxon>
        <taxon>Discoba</taxon>
        <taxon>Euglenozoa</taxon>
        <taxon>Euglenida</taxon>
        <taxon>Spirocuta</taxon>
        <taxon>Euglenophyceae</taxon>
        <taxon>Eutreptiales</taxon>
        <taxon>Eutreptiaceae</taxon>
        <taxon>Eutreptiella</taxon>
    </lineage>
</organism>